<evidence type="ECO:0000313" key="3">
    <source>
        <dbReference type="Proteomes" id="UP000769157"/>
    </source>
</evidence>
<dbReference type="InterPro" id="IPR012677">
    <property type="entry name" value="Nucleotide-bd_a/b_plait_sf"/>
</dbReference>
<reference evidence="2" key="1">
    <citation type="journal article" date="2021" name="Open Biol.">
        <title>Shared evolutionary footprints suggest mitochondrial oxidative damage underlies multiple complex I losses in fungi.</title>
        <authorList>
            <person name="Schikora-Tamarit M.A."/>
            <person name="Marcet-Houben M."/>
            <person name="Nosek J."/>
            <person name="Gabaldon T."/>
        </authorList>
    </citation>
    <scope>NUCLEOTIDE SEQUENCE</scope>
    <source>
        <strain evidence="2">CBS6075</strain>
    </source>
</reference>
<dbReference type="Proteomes" id="UP000769157">
    <property type="component" value="Unassembled WGS sequence"/>
</dbReference>
<dbReference type="GeneID" id="70233892"/>
<reference evidence="2" key="2">
    <citation type="submission" date="2021-01" db="EMBL/GenBank/DDBJ databases">
        <authorList>
            <person name="Schikora-Tamarit M.A."/>
        </authorList>
    </citation>
    <scope>NUCLEOTIDE SEQUENCE</scope>
    <source>
        <strain evidence="2">CBS6075</strain>
    </source>
</reference>
<comment type="caution">
    <text evidence="2">The sequence shown here is derived from an EMBL/GenBank/DDBJ whole genome shotgun (WGS) entry which is preliminary data.</text>
</comment>
<feature type="region of interest" description="Disordered" evidence="1">
    <location>
        <begin position="154"/>
        <end position="188"/>
    </location>
</feature>
<dbReference type="AlphaFoldDB" id="A0A9P8PAH5"/>
<sequence length="469" mass="52457">MLRQISLVEDGSAVHPLTTDNTGNSLRGNRSRLPSLSSLLGSSENGKEEKMGFRRLAKSLLHGDKNSAGKGTELEEVSRGALEDDRDSLRYYETAKSYSLSSSKAANRKIVGDIRNNNSRQSQVSRQHIESTDRDDTLLARLMESNMKIRQETRLASRNSVTTKDAEHDADGAGESRGSNSKQLGLGKKTTSVAGDNALKMNENIVNTTFQLDKKATKDGILEAVMRESRVIMLSNIHCNTSLTSIMSQIYGGPLEKVRLLDKSSLKEAEYELGKHISWDDTLLHLYFQKEEDAMKFMEFASTGMFIVNGYHLHPSWVPRSGIVDTEDYLCYHEKDSHQSLETMGGPESARRVLVLKKPVLAKSKLNSHVSAEKKRPSYPDPILNYSSDFDLNGIREDFDQFGPIVEILPVVSRKLCFAVQYFDVQSAIAAKHAIQTKGELAPGHMSVKYKDWYIWYGRDPADKPALFV</sequence>
<feature type="compositionally biased region" description="Low complexity" evidence="1">
    <location>
        <begin position="24"/>
        <end position="44"/>
    </location>
</feature>
<dbReference type="EMBL" id="JAEUBE010000158">
    <property type="protein sequence ID" value="KAH3668171.1"/>
    <property type="molecule type" value="Genomic_DNA"/>
</dbReference>
<dbReference type="Gene3D" id="3.30.70.330">
    <property type="match status" value="1"/>
</dbReference>
<accession>A0A9P8PAH5</accession>
<proteinExistence type="predicted"/>
<keyword evidence="3" id="KW-1185">Reference proteome</keyword>
<organism evidence="2 3">
    <name type="scientific">Ogataea philodendri</name>
    <dbReference type="NCBI Taxonomy" id="1378263"/>
    <lineage>
        <taxon>Eukaryota</taxon>
        <taxon>Fungi</taxon>
        <taxon>Dikarya</taxon>
        <taxon>Ascomycota</taxon>
        <taxon>Saccharomycotina</taxon>
        <taxon>Pichiomycetes</taxon>
        <taxon>Pichiales</taxon>
        <taxon>Pichiaceae</taxon>
        <taxon>Ogataea</taxon>
    </lineage>
</organism>
<feature type="region of interest" description="Disordered" evidence="1">
    <location>
        <begin position="14"/>
        <end position="48"/>
    </location>
</feature>
<dbReference type="RefSeq" id="XP_046062585.1">
    <property type="nucleotide sequence ID" value="XM_046202739.1"/>
</dbReference>
<evidence type="ECO:0008006" key="4">
    <source>
        <dbReference type="Google" id="ProtNLM"/>
    </source>
</evidence>
<evidence type="ECO:0000313" key="2">
    <source>
        <dbReference type="EMBL" id="KAH3668171.1"/>
    </source>
</evidence>
<feature type="compositionally biased region" description="Polar residues" evidence="1">
    <location>
        <begin position="177"/>
        <end position="188"/>
    </location>
</feature>
<protein>
    <recommendedName>
        <fullName evidence="4">RRM domain-containing protein</fullName>
    </recommendedName>
</protein>
<dbReference type="OrthoDB" id="4073963at2759"/>
<name>A0A9P8PAH5_9ASCO</name>
<gene>
    <name evidence="2" type="ORF">OGAPHI_001925</name>
</gene>
<evidence type="ECO:0000256" key="1">
    <source>
        <dbReference type="SAM" id="MobiDB-lite"/>
    </source>
</evidence>